<evidence type="ECO:0000313" key="1">
    <source>
        <dbReference type="EMBL" id="GIJ43959.1"/>
    </source>
</evidence>
<dbReference type="EMBL" id="BOPF01000002">
    <property type="protein sequence ID" value="GIJ43959.1"/>
    <property type="molecule type" value="Genomic_DNA"/>
</dbReference>
<dbReference type="SUPFAM" id="SSF55729">
    <property type="entry name" value="Acyl-CoA N-acyltransferases (Nat)"/>
    <property type="match status" value="1"/>
</dbReference>
<dbReference type="AlphaFoldDB" id="A0A8J4DN22"/>
<evidence type="ECO:0008006" key="3">
    <source>
        <dbReference type="Google" id="ProtNLM"/>
    </source>
</evidence>
<keyword evidence="2" id="KW-1185">Reference proteome</keyword>
<dbReference type="InterPro" id="IPR016181">
    <property type="entry name" value="Acyl_CoA_acyltransferase"/>
</dbReference>
<gene>
    <name evidence="1" type="ORF">Val02_08450</name>
</gene>
<comment type="caution">
    <text evidence="1">The sequence shown here is derived from an EMBL/GenBank/DDBJ whole genome shotgun (WGS) entry which is preliminary data.</text>
</comment>
<accession>A0A8J4DN22</accession>
<reference evidence="1" key="1">
    <citation type="submission" date="2021-01" db="EMBL/GenBank/DDBJ databases">
        <title>Whole genome shotgun sequence of Virgisporangium aliadipatigenens NBRC 105644.</title>
        <authorList>
            <person name="Komaki H."/>
            <person name="Tamura T."/>
        </authorList>
    </citation>
    <scope>NUCLEOTIDE SEQUENCE</scope>
    <source>
        <strain evidence="1">NBRC 105644</strain>
    </source>
</reference>
<dbReference type="Gene3D" id="3.40.630.30">
    <property type="match status" value="1"/>
</dbReference>
<name>A0A8J4DN22_9ACTN</name>
<evidence type="ECO:0000313" key="2">
    <source>
        <dbReference type="Proteomes" id="UP000619260"/>
    </source>
</evidence>
<dbReference type="Proteomes" id="UP000619260">
    <property type="component" value="Unassembled WGS sequence"/>
</dbReference>
<sequence>MRATYAVPQRFTIAARAGSVPFMPSAAFVPPGFVPPTSLVTDRFRLEPLGPRHNAADHAAWTSSIGHIRATPGYPDGTWPPLDGMPLDRNLADLRRHADDFAKRTGFTFTVLDPADGDVMGCVYLYPSKAAEYDVTIQSWVRADRAALDVPLAEAVAHWVATAWPWHRPDRRGR</sequence>
<organism evidence="1 2">
    <name type="scientific">Virgisporangium aliadipatigenens</name>
    <dbReference type="NCBI Taxonomy" id="741659"/>
    <lineage>
        <taxon>Bacteria</taxon>
        <taxon>Bacillati</taxon>
        <taxon>Actinomycetota</taxon>
        <taxon>Actinomycetes</taxon>
        <taxon>Micromonosporales</taxon>
        <taxon>Micromonosporaceae</taxon>
        <taxon>Virgisporangium</taxon>
    </lineage>
</organism>
<proteinExistence type="predicted"/>
<protein>
    <recommendedName>
        <fullName evidence="3">N-acetyltransferase</fullName>
    </recommendedName>
</protein>